<protein>
    <submittedName>
        <fullName evidence="2">Uncharacterized protein</fullName>
    </submittedName>
</protein>
<organism evidence="2 3">
    <name type="scientific">Candidatus Borkfalkia faecavium</name>
    <dbReference type="NCBI Taxonomy" id="2838508"/>
    <lineage>
        <taxon>Bacteria</taxon>
        <taxon>Bacillati</taxon>
        <taxon>Bacillota</taxon>
        <taxon>Clostridia</taxon>
        <taxon>Christensenellales</taxon>
        <taxon>Christensenellaceae</taxon>
        <taxon>Candidatus Borkfalkia</taxon>
    </lineage>
</organism>
<accession>A0A9D1W008</accession>
<proteinExistence type="predicted"/>
<dbReference type="Proteomes" id="UP000886847">
    <property type="component" value="Unassembled WGS sequence"/>
</dbReference>
<reference evidence="2" key="2">
    <citation type="submission" date="2021-04" db="EMBL/GenBank/DDBJ databases">
        <authorList>
            <person name="Gilroy R."/>
        </authorList>
    </citation>
    <scope>NUCLEOTIDE SEQUENCE</scope>
    <source>
        <strain evidence="2">2189</strain>
    </source>
</reference>
<dbReference type="EMBL" id="DXEW01000005">
    <property type="protein sequence ID" value="HIX49909.1"/>
    <property type="molecule type" value="Genomic_DNA"/>
</dbReference>
<name>A0A9D1W008_9FIRM</name>
<feature type="compositionally biased region" description="Polar residues" evidence="1">
    <location>
        <begin position="53"/>
        <end position="64"/>
    </location>
</feature>
<evidence type="ECO:0000313" key="2">
    <source>
        <dbReference type="EMBL" id="HIX49909.1"/>
    </source>
</evidence>
<comment type="caution">
    <text evidence="2">The sequence shown here is derived from an EMBL/GenBank/DDBJ whole genome shotgun (WGS) entry which is preliminary data.</text>
</comment>
<feature type="region of interest" description="Disordered" evidence="1">
    <location>
        <begin position="41"/>
        <end position="64"/>
    </location>
</feature>
<reference evidence="2" key="1">
    <citation type="journal article" date="2021" name="PeerJ">
        <title>Extensive microbial diversity within the chicken gut microbiome revealed by metagenomics and culture.</title>
        <authorList>
            <person name="Gilroy R."/>
            <person name="Ravi A."/>
            <person name="Getino M."/>
            <person name="Pursley I."/>
            <person name="Horton D.L."/>
            <person name="Alikhan N.F."/>
            <person name="Baker D."/>
            <person name="Gharbi K."/>
            <person name="Hall N."/>
            <person name="Watson M."/>
            <person name="Adriaenssens E.M."/>
            <person name="Foster-Nyarko E."/>
            <person name="Jarju S."/>
            <person name="Secka A."/>
            <person name="Antonio M."/>
            <person name="Oren A."/>
            <person name="Chaudhuri R.R."/>
            <person name="La Ragione R."/>
            <person name="Hildebrand F."/>
            <person name="Pallen M.J."/>
        </authorList>
    </citation>
    <scope>NUCLEOTIDE SEQUENCE</scope>
    <source>
        <strain evidence="2">2189</strain>
    </source>
</reference>
<evidence type="ECO:0000313" key="3">
    <source>
        <dbReference type="Proteomes" id="UP000886847"/>
    </source>
</evidence>
<dbReference type="AlphaFoldDB" id="A0A9D1W008"/>
<gene>
    <name evidence="2" type="ORF">H9851_01325</name>
</gene>
<evidence type="ECO:0000256" key="1">
    <source>
        <dbReference type="SAM" id="MobiDB-lite"/>
    </source>
</evidence>
<sequence>MDMFKKIVLLTLIAVCLSVTVLMAECTQLSAPPRLRNYAAQAQSAQKEEPAGSPSQFVFFKTSS</sequence>